<feature type="transmembrane region" description="Helical" evidence="2">
    <location>
        <begin position="476"/>
        <end position="494"/>
    </location>
</feature>
<reference evidence="4" key="2">
    <citation type="submission" date="2018-05" db="EMBL/GenBank/DDBJ databases">
        <title>OmerRS3 (Oryza meridionalis Reference Sequence Version 3).</title>
        <authorList>
            <person name="Zhang J."/>
            <person name="Kudrna D."/>
            <person name="Lee S."/>
            <person name="Talag J."/>
            <person name="Welchert J."/>
            <person name="Wing R.A."/>
        </authorList>
    </citation>
    <scope>NUCLEOTIDE SEQUENCE [LARGE SCALE GENOMIC DNA]</scope>
    <source>
        <strain evidence="4">cv. OR44</strain>
    </source>
</reference>
<feature type="transmembrane region" description="Helical" evidence="2">
    <location>
        <begin position="50"/>
        <end position="68"/>
    </location>
</feature>
<keyword evidence="5" id="KW-1185">Reference proteome</keyword>
<feature type="transmembrane region" description="Helical" evidence="2">
    <location>
        <begin position="500"/>
        <end position="521"/>
    </location>
</feature>
<feature type="region of interest" description="Disordered" evidence="1">
    <location>
        <begin position="681"/>
        <end position="777"/>
    </location>
</feature>
<feature type="transmembrane region" description="Helical" evidence="2">
    <location>
        <begin position="220"/>
        <end position="237"/>
    </location>
</feature>
<sequence>MKSGAIFLLLQPQQDMSSTNKIDTHNRNGSSKEKKSNPSSSSEYQLKNHLLLLATLVATVTYAAGLNLPGGFWQDTNEDHLAGDPILPGNHKEQYIMFYYCNATAFAASLVVCLLLLVLDKENSGCAAALRVVMVFDLLGLMGAYAAGSCRDEFTTIYSTVIMSMVFAYIVPSLFTYAVSKLKKKDKNPGKQNKDPGELKDTEKQGKDPDEHKREELHEVLMLLATFAVTITYVAGLNPPGGFWGSTQDGHRVSNPVLQDINSRRYKAFFVCNTTAFVASLLIIMLLLDKRVNTEQMSLQFGELYGSIVVVLFGLVGAYAAGSCREPDDTVYVICLIAAILAYIFLQVAVTQFLKKRIKNDGHTERSISSVKSLIRNEDGSRNTKHNVAMEKARSLVMLLATLAASITYQAGLDPPGGLWPHDQDGHKGGDPILLTTHPARYKVFFYSNSVAFVTSLVAIIMVQSNHVLKNHTLEAAMLLDLFALITAYAAGSCRDVSKSIYVVALAGGVLVYVVIHIIFFTLDNMDNEHHDPDEEDKKREVLLLLAILVPTLTYQAGLTPPGGFWSEDDNLGHHHQAGYPILLENYPPQYEAFFYCNATSFMASIALIMLLVNPNLYRPGIKCYALYVCMVAGMFGLMGAYAAGSSRRLRTSIYVLTLVGAVFALVALQVAMFWNKRTSKAGGEKTNSSAQEGGSTDTEASQPAPLIKGMGSTSQATQITDITDAALRNSDKGEGSSEQGGSRINSSVTSEPGAHGTGNGASLQETNSEEDKSGSTEKDMREYLMLLGVLAASVTYQAGLKPPGGLWQENSNGHLAGHYILHDINKRRYYAFFYSNSISFMASIVVIALLLPRMLNNLEIPVWPMHTAILLDMLGLLCAYAAGSTMEWETSRNIIALVIPVLVYMAACTALSFFRKEDQKQISASTCQTSTNS</sequence>
<feature type="compositionally biased region" description="Polar residues" evidence="1">
    <location>
        <begin position="737"/>
        <end position="751"/>
    </location>
</feature>
<dbReference type="InterPro" id="IPR026961">
    <property type="entry name" value="PGG_dom"/>
</dbReference>
<evidence type="ECO:0000313" key="4">
    <source>
        <dbReference type="EnsemblPlants" id="OMERI06G13440.2"/>
    </source>
</evidence>
<feature type="domain" description="PGG" evidence="3">
    <location>
        <begin position="46"/>
        <end position="151"/>
    </location>
</feature>
<evidence type="ECO:0000259" key="3">
    <source>
        <dbReference type="Pfam" id="PF13962"/>
    </source>
</evidence>
<feature type="compositionally biased region" description="Polar residues" evidence="1">
    <location>
        <begin position="686"/>
        <end position="702"/>
    </location>
</feature>
<dbReference type="PANTHER" id="PTHR24177:SF45">
    <property type="entry name" value="OS06G0294000 PROTEIN"/>
    <property type="match status" value="1"/>
</dbReference>
<feature type="transmembrane region" description="Helical" evidence="2">
    <location>
        <begin position="268"/>
        <end position="288"/>
    </location>
</feature>
<feature type="transmembrane region" description="Helical" evidence="2">
    <location>
        <begin position="331"/>
        <end position="350"/>
    </location>
</feature>
<feature type="transmembrane region" description="Helical" evidence="2">
    <location>
        <begin position="542"/>
        <end position="559"/>
    </location>
</feature>
<dbReference type="AlphaFoldDB" id="A0A0E0E0U2"/>
<feature type="transmembrane region" description="Helical" evidence="2">
    <location>
        <begin position="593"/>
        <end position="613"/>
    </location>
</feature>
<feature type="region of interest" description="Disordered" evidence="1">
    <location>
        <begin position="18"/>
        <end position="41"/>
    </location>
</feature>
<feature type="transmembrane region" description="Helical" evidence="2">
    <location>
        <begin position="395"/>
        <end position="413"/>
    </location>
</feature>
<feature type="transmembrane region" description="Helical" evidence="2">
    <location>
        <begin position="830"/>
        <end position="852"/>
    </location>
</feature>
<dbReference type="HOGENOM" id="CLU_007110_1_0_1"/>
<keyword evidence="2" id="KW-0812">Transmembrane</keyword>
<feature type="transmembrane region" description="Helical" evidence="2">
    <location>
        <begin position="157"/>
        <end position="179"/>
    </location>
</feature>
<keyword evidence="2" id="KW-1133">Transmembrane helix</keyword>
<dbReference type="PANTHER" id="PTHR24177">
    <property type="entry name" value="CASKIN"/>
    <property type="match status" value="1"/>
</dbReference>
<dbReference type="eggNOG" id="KOG0504">
    <property type="taxonomic scope" value="Eukaryota"/>
</dbReference>
<feature type="transmembrane region" description="Helical" evidence="2">
    <location>
        <begin position="97"/>
        <end position="119"/>
    </location>
</feature>
<feature type="transmembrane region" description="Helical" evidence="2">
    <location>
        <begin position="444"/>
        <end position="464"/>
    </location>
</feature>
<feature type="domain" description="PGG" evidence="3">
    <location>
        <begin position="536"/>
        <end position="648"/>
    </location>
</feature>
<feature type="domain" description="PGG" evidence="3">
    <location>
        <begin position="390"/>
        <end position="495"/>
    </location>
</feature>
<dbReference type="Pfam" id="PF13962">
    <property type="entry name" value="PGG"/>
    <property type="match status" value="5"/>
</dbReference>
<feature type="compositionally biased region" description="Basic and acidic residues" evidence="1">
    <location>
        <begin position="22"/>
        <end position="36"/>
    </location>
</feature>
<name>A0A0E0E0U2_9ORYZ</name>
<feature type="transmembrane region" description="Helical" evidence="2">
    <location>
        <begin position="625"/>
        <end position="642"/>
    </location>
</feature>
<evidence type="ECO:0000256" key="1">
    <source>
        <dbReference type="SAM" id="MobiDB-lite"/>
    </source>
</evidence>
<feature type="transmembrane region" description="Helical" evidence="2">
    <location>
        <begin position="654"/>
        <end position="675"/>
    </location>
</feature>
<feature type="compositionally biased region" description="Polar residues" evidence="1">
    <location>
        <begin position="712"/>
        <end position="722"/>
    </location>
</feature>
<organism evidence="4">
    <name type="scientific">Oryza meridionalis</name>
    <dbReference type="NCBI Taxonomy" id="40149"/>
    <lineage>
        <taxon>Eukaryota</taxon>
        <taxon>Viridiplantae</taxon>
        <taxon>Streptophyta</taxon>
        <taxon>Embryophyta</taxon>
        <taxon>Tracheophyta</taxon>
        <taxon>Spermatophyta</taxon>
        <taxon>Magnoliopsida</taxon>
        <taxon>Liliopsida</taxon>
        <taxon>Poales</taxon>
        <taxon>Poaceae</taxon>
        <taxon>BOP clade</taxon>
        <taxon>Oryzoideae</taxon>
        <taxon>Oryzeae</taxon>
        <taxon>Oryzinae</taxon>
        <taxon>Oryza</taxon>
    </lineage>
</organism>
<dbReference type="EnsemblPlants" id="OMERI06G13440.2">
    <property type="protein sequence ID" value="OMERI06G13440.2"/>
    <property type="gene ID" value="OMERI06G13440"/>
</dbReference>
<feature type="transmembrane region" description="Helical" evidence="2">
    <location>
        <begin position="126"/>
        <end position="145"/>
    </location>
</feature>
<feature type="region of interest" description="Disordered" evidence="1">
    <location>
        <begin position="185"/>
        <end position="212"/>
    </location>
</feature>
<proteinExistence type="predicted"/>
<feature type="compositionally biased region" description="Basic and acidic residues" evidence="1">
    <location>
        <begin position="187"/>
        <end position="212"/>
    </location>
</feature>
<feature type="domain" description="PGG" evidence="3">
    <location>
        <begin position="778"/>
        <end position="887"/>
    </location>
</feature>
<dbReference type="Gramene" id="OMERI06G13440.2">
    <property type="protein sequence ID" value="OMERI06G13440.2"/>
    <property type="gene ID" value="OMERI06G13440"/>
</dbReference>
<accession>A0A0E0E0U2</accession>
<feature type="domain" description="PGG" evidence="3">
    <location>
        <begin position="212"/>
        <end position="325"/>
    </location>
</feature>
<dbReference type="Proteomes" id="UP000008021">
    <property type="component" value="Chromosome 6"/>
</dbReference>
<feature type="transmembrane region" description="Helical" evidence="2">
    <location>
        <begin position="300"/>
        <end position="319"/>
    </location>
</feature>
<evidence type="ECO:0000256" key="2">
    <source>
        <dbReference type="SAM" id="Phobius"/>
    </source>
</evidence>
<keyword evidence="2" id="KW-0472">Membrane</keyword>
<protein>
    <recommendedName>
        <fullName evidence="3">PGG domain-containing protein</fullName>
    </recommendedName>
</protein>
<feature type="transmembrane region" description="Helical" evidence="2">
    <location>
        <begin position="895"/>
        <end position="915"/>
    </location>
</feature>
<dbReference type="GO" id="GO:0016020">
    <property type="term" value="C:membrane"/>
    <property type="evidence" value="ECO:0007669"/>
    <property type="project" value="TreeGrafter"/>
</dbReference>
<evidence type="ECO:0000313" key="5">
    <source>
        <dbReference type="Proteomes" id="UP000008021"/>
    </source>
</evidence>
<feature type="transmembrane region" description="Helical" evidence="2">
    <location>
        <begin position="864"/>
        <end position="883"/>
    </location>
</feature>
<reference evidence="4" key="1">
    <citation type="submission" date="2015-04" db="UniProtKB">
        <authorList>
            <consortium name="EnsemblPlants"/>
        </authorList>
    </citation>
    <scope>IDENTIFICATION</scope>
</reference>
<dbReference type="STRING" id="40149.A0A0E0E0U2"/>